<organism evidence="3 4">
    <name type="scientific">Actinoplanes regularis</name>
    <dbReference type="NCBI Taxonomy" id="52697"/>
    <lineage>
        <taxon>Bacteria</taxon>
        <taxon>Bacillati</taxon>
        <taxon>Actinomycetota</taxon>
        <taxon>Actinomycetes</taxon>
        <taxon>Micromonosporales</taxon>
        <taxon>Micromonosporaceae</taxon>
        <taxon>Actinoplanes</taxon>
    </lineage>
</organism>
<dbReference type="EMBL" id="FZNR01000006">
    <property type="protein sequence ID" value="SNR82736.1"/>
    <property type="molecule type" value="Genomic_DNA"/>
</dbReference>
<gene>
    <name evidence="3" type="ORF">SAMN06264365_10629</name>
</gene>
<proteinExistence type="predicted"/>
<feature type="transmembrane region" description="Helical" evidence="2">
    <location>
        <begin position="45"/>
        <end position="67"/>
    </location>
</feature>
<keyword evidence="2" id="KW-1133">Transmembrane helix</keyword>
<evidence type="ECO:0000256" key="2">
    <source>
        <dbReference type="SAM" id="Phobius"/>
    </source>
</evidence>
<feature type="transmembrane region" description="Helical" evidence="2">
    <location>
        <begin position="217"/>
        <end position="239"/>
    </location>
</feature>
<dbReference type="Proteomes" id="UP000198415">
    <property type="component" value="Unassembled WGS sequence"/>
</dbReference>
<feature type="transmembrane region" description="Helical" evidence="2">
    <location>
        <begin position="156"/>
        <end position="176"/>
    </location>
</feature>
<dbReference type="InterPro" id="IPR018750">
    <property type="entry name" value="DUF2306_membrane"/>
</dbReference>
<name>A0A238ZGX8_9ACTN</name>
<evidence type="ECO:0000313" key="4">
    <source>
        <dbReference type="Proteomes" id="UP000198415"/>
    </source>
</evidence>
<evidence type="ECO:0000313" key="3">
    <source>
        <dbReference type="EMBL" id="SNR82736.1"/>
    </source>
</evidence>
<keyword evidence="2" id="KW-0472">Membrane</keyword>
<feature type="region of interest" description="Disordered" evidence="1">
    <location>
        <begin position="1"/>
        <end position="42"/>
    </location>
</feature>
<evidence type="ECO:0000256" key="1">
    <source>
        <dbReference type="SAM" id="MobiDB-lite"/>
    </source>
</evidence>
<dbReference type="Pfam" id="PF10067">
    <property type="entry name" value="DUF2306"/>
    <property type="match status" value="1"/>
</dbReference>
<feature type="transmembrane region" description="Helical" evidence="2">
    <location>
        <begin position="188"/>
        <end position="211"/>
    </location>
</feature>
<keyword evidence="4" id="KW-1185">Reference proteome</keyword>
<protein>
    <submittedName>
        <fullName evidence="3">Uncharacterized membrane protein</fullName>
    </submittedName>
</protein>
<dbReference type="AlphaFoldDB" id="A0A238ZGX8"/>
<sequence>MTTNADLEPGRSGSDSPLPTAGGDARPVAPPGRDGRRGPRRRGGWRIPAALIALSLVPSIAGAHRLGELATNVPVTEENARFFDMPVPVVAHIIAAILYCVVGAFQFAPAFRRRRPRWHRVAGRFLVAAGSTVAVSGMWMAVFYDLPPVDGVLVEIMRLIVGTVMVVSLVLAVVTIRRRDIASHRAWMIRAYALAQGAGTQVFTHLPALLIGGTPSVGARAVMMAAGWIINILVAEWIIRGRPGLRAPRAA</sequence>
<accession>A0A238ZGX8</accession>
<reference evidence="3 4" key="1">
    <citation type="submission" date="2017-06" db="EMBL/GenBank/DDBJ databases">
        <authorList>
            <person name="Kim H.J."/>
            <person name="Triplett B.A."/>
        </authorList>
    </citation>
    <scope>NUCLEOTIDE SEQUENCE [LARGE SCALE GENOMIC DNA]</scope>
    <source>
        <strain evidence="3 4">DSM 43151</strain>
    </source>
</reference>
<feature type="transmembrane region" description="Helical" evidence="2">
    <location>
        <begin position="87"/>
        <end position="109"/>
    </location>
</feature>
<dbReference type="RefSeq" id="WP_089294570.1">
    <property type="nucleotide sequence ID" value="NZ_BOMU01000056.1"/>
</dbReference>
<feature type="transmembrane region" description="Helical" evidence="2">
    <location>
        <begin position="121"/>
        <end position="144"/>
    </location>
</feature>
<dbReference type="OrthoDB" id="4698148at2"/>
<keyword evidence="2" id="KW-0812">Transmembrane</keyword>